<organism evidence="1">
    <name type="scientific">marine sediment metagenome</name>
    <dbReference type="NCBI Taxonomy" id="412755"/>
    <lineage>
        <taxon>unclassified sequences</taxon>
        <taxon>metagenomes</taxon>
        <taxon>ecological metagenomes</taxon>
    </lineage>
</organism>
<evidence type="ECO:0000313" key="1">
    <source>
        <dbReference type="EMBL" id="GAI72867.1"/>
    </source>
</evidence>
<gene>
    <name evidence="1" type="ORF">S12H4_25102</name>
</gene>
<name>X1QWB4_9ZZZZ</name>
<protein>
    <submittedName>
        <fullName evidence="1">Uncharacterized protein</fullName>
    </submittedName>
</protein>
<feature type="non-terminal residue" evidence="1">
    <location>
        <position position="1"/>
    </location>
</feature>
<dbReference type="EMBL" id="BARW01013899">
    <property type="protein sequence ID" value="GAI72867.1"/>
    <property type="molecule type" value="Genomic_DNA"/>
</dbReference>
<dbReference type="AlphaFoldDB" id="X1QWB4"/>
<proteinExistence type="predicted"/>
<comment type="caution">
    <text evidence="1">The sequence shown here is derived from an EMBL/GenBank/DDBJ whole genome shotgun (WGS) entry which is preliminary data.</text>
</comment>
<reference evidence="1" key="1">
    <citation type="journal article" date="2014" name="Front. Microbiol.">
        <title>High frequency of phylogenetically diverse reductive dehalogenase-homologous genes in deep subseafloor sedimentary metagenomes.</title>
        <authorList>
            <person name="Kawai M."/>
            <person name="Futagami T."/>
            <person name="Toyoda A."/>
            <person name="Takaki Y."/>
            <person name="Nishi S."/>
            <person name="Hori S."/>
            <person name="Arai W."/>
            <person name="Tsubouchi T."/>
            <person name="Morono Y."/>
            <person name="Uchiyama I."/>
            <person name="Ito T."/>
            <person name="Fujiyama A."/>
            <person name="Inagaki F."/>
            <person name="Takami H."/>
        </authorList>
    </citation>
    <scope>NUCLEOTIDE SEQUENCE</scope>
    <source>
        <strain evidence="1">Expedition CK06-06</strain>
    </source>
</reference>
<sequence>PLLDYFLFTPKYVNDYYVTHELLHYFIDEYKKQVDTGLPKIIRKKYQSDVLGYDFLKHKEEEIVIDLSKIIIHESLITTSLLSN</sequence>
<accession>X1QWB4</accession>